<dbReference type="AlphaFoldDB" id="A0AAN9F3V0"/>
<accession>A0AAN9F3V0</accession>
<protein>
    <submittedName>
        <fullName evidence="1">Uncharacterized protein</fullName>
    </submittedName>
</protein>
<organism evidence="1 2">
    <name type="scientific">Crotalaria pallida</name>
    <name type="common">Smooth rattlebox</name>
    <name type="synonym">Crotalaria striata</name>
    <dbReference type="NCBI Taxonomy" id="3830"/>
    <lineage>
        <taxon>Eukaryota</taxon>
        <taxon>Viridiplantae</taxon>
        <taxon>Streptophyta</taxon>
        <taxon>Embryophyta</taxon>
        <taxon>Tracheophyta</taxon>
        <taxon>Spermatophyta</taxon>
        <taxon>Magnoliopsida</taxon>
        <taxon>eudicotyledons</taxon>
        <taxon>Gunneridae</taxon>
        <taxon>Pentapetalae</taxon>
        <taxon>rosids</taxon>
        <taxon>fabids</taxon>
        <taxon>Fabales</taxon>
        <taxon>Fabaceae</taxon>
        <taxon>Papilionoideae</taxon>
        <taxon>50 kb inversion clade</taxon>
        <taxon>genistoids sensu lato</taxon>
        <taxon>core genistoids</taxon>
        <taxon>Crotalarieae</taxon>
        <taxon>Crotalaria</taxon>
    </lineage>
</organism>
<proteinExistence type="predicted"/>
<keyword evidence="2" id="KW-1185">Reference proteome</keyword>
<dbReference type="Proteomes" id="UP001372338">
    <property type="component" value="Unassembled WGS sequence"/>
</dbReference>
<comment type="caution">
    <text evidence="1">The sequence shown here is derived from an EMBL/GenBank/DDBJ whole genome shotgun (WGS) entry which is preliminary data.</text>
</comment>
<sequence length="80" mass="9389">MIFEISRTKDPTIFVCEGRHAFIFIFIHIFNFQASINEPTLNLNPLPQIVRALFAHHKICVRSNKHNKTKTKQNKTKQNL</sequence>
<gene>
    <name evidence="1" type="ORF">RIF29_20944</name>
</gene>
<evidence type="ECO:0000313" key="2">
    <source>
        <dbReference type="Proteomes" id="UP001372338"/>
    </source>
</evidence>
<name>A0AAN9F3V0_CROPI</name>
<dbReference type="EMBL" id="JAYWIO010000004">
    <property type="protein sequence ID" value="KAK7268249.1"/>
    <property type="molecule type" value="Genomic_DNA"/>
</dbReference>
<reference evidence="1 2" key="1">
    <citation type="submission" date="2024-01" db="EMBL/GenBank/DDBJ databases">
        <title>The genomes of 5 underutilized Papilionoideae crops provide insights into root nodulation and disease resistanc.</title>
        <authorList>
            <person name="Yuan L."/>
        </authorList>
    </citation>
    <scope>NUCLEOTIDE SEQUENCE [LARGE SCALE GENOMIC DNA]</scope>
    <source>
        <strain evidence="1">ZHUSHIDOU_FW_LH</strain>
        <tissue evidence="1">Leaf</tissue>
    </source>
</reference>
<evidence type="ECO:0000313" key="1">
    <source>
        <dbReference type="EMBL" id="KAK7268249.1"/>
    </source>
</evidence>